<organism evidence="7 8">
    <name type="scientific">Trypanosoma brucei gambiense (strain MHOM/CI/86/DAL972)</name>
    <dbReference type="NCBI Taxonomy" id="679716"/>
    <lineage>
        <taxon>Eukaryota</taxon>
        <taxon>Discoba</taxon>
        <taxon>Euglenozoa</taxon>
        <taxon>Kinetoplastea</taxon>
        <taxon>Metakinetoplastina</taxon>
        <taxon>Trypanosomatida</taxon>
        <taxon>Trypanosomatidae</taxon>
        <taxon>Trypanosoma</taxon>
    </lineage>
</organism>
<dbReference type="GO" id="GO:0016787">
    <property type="term" value="F:hydrolase activity"/>
    <property type="evidence" value="ECO:0007669"/>
    <property type="project" value="UniProtKB-KW"/>
</dbReference>
<dbReference type="PANTHER" id="PTHR47959">
    <property type="entry name" value="ATP-DEPENDENT RNA HELICASE RHLE-RELATED"/>
    <property type="match status" value="1"/>
</dbReference>
<dbReference type="GO" id="GO:0005829">
    <property type="term" value="C:cytosol"/>
    <property type="evidence" value="ECO:0007669"/>
    <property type="project" value="TreeGrafter"/>
</dbReference>
<evidence type="ECO:0000256" key="1">
    <source>
        <dbReference type="ARBA" id="ARBA00022741"/>
    </source>
</evidence>
<dbReference type="GO" id="GO:0003676">
    <property type="term" value="F:nucleic acid binding"/>
    <property type="evidence" value="ECO:0007669"/>
    <property type="project" value="InterPro"/>
</dbReference>
<gene>
    <name evidence="7" type="ORF">TbgDal_XI8010</name>
</gene>
<feature type="domain" description="Helicase ATP-binding" evidence="5">
    <location>
        <begin position="129"/>
        <end position="318"/>
    </location>
</feature>
<feature type="domain" description="Helicase C-terminal" evidence="6">
    <location>
        <begin position="349"/>
        <end position="529"/>
    </location>
</feature>
<dbReference type="OrthoDB" id="10256233at2759"/>
<dbReference type="InterPro" id="IPR011545">
    <property type="entry name" value="DEAD/DEAH_box_helicase_dom"/>
</dbReference>
<keyword evidence="4" id="KW-0067">ATP-binding</keyword>
<dbReference type="Gene3D" id="3.40.50.300">
    <property type="entry name" value="P-loop containing nucleotide triphosphate hydrolases"/>
    <property type="match status" value="2"/>
</dbReference>
<dbReference type="InterPro" id="IPR050079">
    <property type="entry name" value="DEAD_box_RNA_helicase"/>
</dbReference>
<dbReference type="FunFam" id="3.40.50.300:FF:004494">
    <property type="entry name" value="ATP-dependent DEAD/H RNA helicase, putative"/>
    <property type="match status" value="1"/>
</dbReference>
<sequence>MKTFGVRYLKYLKGSRAAYGGSAGSLLDDYMRQGGEAHAANLPPSQKFFYARDATRDSGASQRHRTVQLRLGSAQMLSPTTANIANNNEAHPLFFSQTAPRGAGLCISLVVALKKLGIGRLTELQGALIPLLLKGKHVIAHAETGTGKSFGIALACANRIIRENINYRLHTVIIVPTQELALQYDKWLRHFCGSTQQVVQVAIESITLEVQLAKLHNVQPHVLVGTPQRVADVLRFSPTLLGEKLRRKVDCVILDEADIVLFGNIRFGRQHISGINLVDRLFRSRREEVPAQIVAASATIDGRTAQALNMWMRNDKAVRLTTSFVEHTIPQTISFYFYSESRSYPLPRSLELILRLICKQEANPRVLLFTTQEEVGSVTNQLNTLKSTSPEVQKWLRWNGKREIAAPLETLLDPEKGKPKRICRSKGDVYVKDNSSIEKLNTGLLLVGVSSHSLSRGIHINEVTHVILFGECPTASVFVHCAGRTGRMGKEGHVVLLYPPQSGRTVQQVCEAVEVPFLPGRMEQVEELLLGGDFSSVDALREVSGAKCAY</sequence>
<dbReference type="GO" id="GO:0005524">
    <property type="term" value="F:ATP binding"/>
    <property type="evidence" value="ECO:0007669"/>
    <property type="project" value="UniProtKB-KW"/>
</dbReference>
<dbReference type="PROSITE" id="PS51194">
    <property type="entry name" value="HELICASE_CTER"/>
    <property type="match status" value="1"/>
</dbReference>
<evidence type="ECO:0000313" key="8">
    <source>
        <dbReference type="Proteomes" id="UP000002316"/>
    </source>
</evidence>
<accession>D0A7N1</accession>
<dbReference type="PANTHER" id="PTHR47959:SF1">
    <property type="entry name" value="ATP-DEPENDENT RNA HELICASE DBPA"/>
    <property type="match status" value="1"/>
</dbReference>
<evidence type="ECO:0000256" key="2">
    <source>
        <dbReference type="ARBA" id="ARBA00022801"/>
    </source>
</evidence>
<proteinExistence type="predicted"/>
<evidence type="ECO:0000313" key="7">
    <source>
        <dbReference type="EMBL" id="CBH17682.1"/>
    </source>
</evidence>
<evidence type="ECO:0000259" key="6">
    <source>
        <dbReference type="PROSITE" id="PS51194"/>
    </source>
</evidence>
<reference evidence="8" key="1">
    <citation type="journal article" date="2010" name="PLoS Negl. Trop. Dis.">
        <title>The genome sequence of Trypanosoma brucei gambiense, causative agent of chronic human african trypanosomiasis.</title>
        <authorList>
            <person name="Jackson A.P."/>
            <person name="Sanders M."/>
            <person name="Berry A."/>
            <person name="McQuillan J."/>
            <person name="Aslett M.A."/>
            <person name="Quail M.A."/>
            <person name="Chukualim B."/>
            <person name="Capewell P."/>
            <person name="MacLeod A."/>
            <person name="Melville S.E."/>
            <person name="Gibson W."/>
            <person name="Barry J.D."/>
            <person name="Berriman M."/>
            <person name="Hertz-Fowler C."/>
        </authorList>
    </citation>
    <scope>NUCLEOTIDE SEQUENCE [LARGE SCALE GENOMIC DNA]</scope>
    <source>
        <strain evidence="8">MHOM/CI/86/DAL972</strain>
    </source>
</reference>
<dbReference type="PROSITE" id="PS51192">
    <property type="entry name" value="HELICASE_ATP_BIND_1"/>
    <property type="match status" value="1"/>
</dbReference>
<dbReference type="GO" id="GO:0003724">
    <property type="term" value="F:RNA helicase activity"/>
    <property type="evidence" value="ECO:0007669"/>
    <property type="project" value="TreeGrafter"/>
</dbReference>
<dbReference type="EMBL" id="FN554974">
    <property type="protein sequence ID" value="CBH17682.1"/>
    <property type="molecule type" value="Genomic_DNA"/>
</dbReference>
<dbReference type="SMART" id="SM00487">
    <property type="entry name" value="DEXDc"/>
    <property type="match status" value="1"/>
</dbReference>
<dbReference type="Proteomes" id="UP000002316">
    <property type="component" value="Chromosome 11"/>
</dbReference>
<dbReference type="InterPro" id="IPR027417">
    <property type="entry name" value="P-loop_NTPase"/>
</dbReference>
<dbReference type="Pfam" id="PF00270">
    <property type="entry name" value="DEAD"/>
    <property type="match status" value="1"/>
</dbReference>
<dbReference type="VEuPathDB" id="TriTrypDB:Tbg972.11.8010"/>
<dbReference type="InterPro" id="IPR001650">
    <property type="entry name" value="Helicase_C-like"/>
</dbReference>
<name>D0A7N1_TRYB9</name>
<dbReference type="KEGG" id="tbg:TbgDal_XI8010"/>
<keyword evidence="2" id="KW-0378">Hydrolase</keyword>
<evidence type="ECO:0000256" key="4">
    <source>
        <dbReference type="ARBA" id="ARBA00022840"/>
    </source>
</evidence>
<dbReference type="RefSeq" id="XP_011779946.1">
    <property type="nucleotide sequence ID" value="XM_011781644.1"/>
</dbReference>
<dbReference type="SUPFAM" id="SSF52540">
    <property type="entry name" value="P-loop containing nucleoside triphosphate hydrolases"/>
    <property type="match status" value="2"/>
</dbReference>
<dbReference type="GeneID" id="23867831"/>
<dbReference type="InterPro" id="IPR014001">
    <property type="entry name" value="Helicase_ATP-bd"/>
</dbReference>
<keyword evidence="1" id="KW-0547">Nucleotide-binding</keyword>
<dbReference type="AlphaFoldDB" id="D0A7N1"/>
<dbReference type="Pfam" id="PF00271">
    <property type="entry name" value="Helicase_C"/>
    <property type="match status" value="1"/>
</dbReference>
<evidence type="ECO:0000259" key="5">
    <source>
        <dbReference type="PROSITE" id="PS51192"/>
    </source>
</evidence>
<evidence type="ECO:0000256" key="3">
    <source>
        <dbReference type="ARBA" id="ARBA00022806"/>
    </source>
</evidence>
<protein>
    <submittedName>
        <fullName evidence="7">ATP-dependent DEAD/H RNA helicase, putative</fullName>
    </submittedName>
</protein>
<keyword evidence="3 7" id="KW-0347">Helicase</keyword>